<evidence type="ECO:0000256" key="1">
    <source>
        <dbReference type="SAM" id="Coils"/>
    </source>
</evidence>
<evidence type="ECO:0000313" key="3">
    <source>
        <dbReference type="EMBL" id="OMJ86597.1"/>
    </source>
</evidence>
<sequence length="337" mass="38819">MEERKVNLMIDTGKKTPEIFVKNKKPQVKNKRETEETTTQSPTYEKDPLILGPDVEEIEKIIERRINLIQPSILKILQDEISQKQESNKGYFKAIIQENNNLLNQVIQDFEENSKSLKREFSQLSKDVSSIKNTDDDKKKALKGFENSIEYLTKMVVCLVENAQIEQALECQDEEDRHAMVRTYDKELQNDMTLNKSRATPEPYTSTLPSGLALQKKCLGCGNNASLISGYKTTVMYKPTPLMYRNKKFERPALINFRGKMVKECWEKVSTHIPWKQDDMENLVNDIYNNVKSTVVNIEDDANNLPILNSGTAVRNKSQPFRKTRANRGSFNFSLIP</sequence>
<comment type="caution">
    <text evidence="3">The sequence shown here is derived from an EMBL/GenBank/DDBJ whole genome shotgun (WGS) entry which is preliminary data.</text>
</comment>
<keyword evidence="1" id="KW-0175">Coiled coil</keyword>
<dbReference type="Proteomes" id="UP000187209">
    <property type="component" value="Unassembled WGS sequence"/>
</dbReference>
<proteinExistence type="predicted"/>
<dbReference type="EMBL" id="MPUH01000201">
    <property type="protein sequence ID" value="OMJ86597.1"/>
    <property type="molecule type" value="Genomic_DNA"/>
</dbReference>
<protein>
    <submittedName>
        <fullName evidence="3">Uncharacterized protein</fullName>
    </submittedName>
</protein>
<evidence type="ECO:0000256" key="2">
    <source>
        <dbReference type="SAM" id="MobiDB-lite"/>
    </source>
</evidence>
<evidence type="ECO:0000313" key="4">
    <source>
        <dbReference type="Proteomes" id="UP000187209"/>
    </source>
</evidence>
<feature type="region of interest" description="Disordered" evidence="2">
    <location>
        <begin position="22"/>
        <end position="48"/>
    </location>
</feature>
<accession>A0A1R2CC63</accession>
<organism evidence="3 4">
    <name type="scientific">Stentor coeruleus</name>
    <dbReference type="NCBI Taxonomy" id="5963"/>
    <lineage>
        <taxon>Eukaryota</taxon>
        <taxon>Sar</taxon>
        <taxon>Alveolata</taxon>
        <taxon>Ciliophora</taxon>
        <taxon>Postciliodesmatophora</taxon>
        <taxon>Heterotrichea</taxon>
        <taxon>Heterotrichida</taxon>
        <taxon>Stentoridae</taxon>
        <taxon>Stentor</taxon>
    </lineage>
</organism>
<name>A0A1R2CC63_9CILI</name>
<reference evidence="3 4" key="1">
    <citation type="submission" date="2016-11" db="EMBL/GenBank/DDBJ databases">
        <title>The macronuclear genome of Stentor coeruleus: a giant cell with tiny introns.</title>
        <authorList>
            <person name="Slabodnick M."/>
            <person name="Ruby J.G."/>
            <person name="Reiff S.B."/>
            <person name="Swart E.C."/>
            <person name="Gosai S."/>
            <person name="Prabakaran S."/>
            <person name="Witkowska E."/>
            <person name="Larue G.E."/>
            <person name="Fisher S."/>
            <person name="Freeman R.M."/>
            <person name="Gunawardena J."/>
            <person name="Chu W."/>
            <person name="Stover N.A."/>
            <person name="Gregory B.D."/>
            <person name="Nowacki M."/>
            <person name="Derisi J."/>
            <person name="Roy S.W."/>
            <person name="Marshall W.F."/>
            <person name="Sood P."/>
        </authorList>
    </citation>
    <scope>NUCLEOTIDE SEQUENCE [LARGE SCALE GENOMIC DNA]</scope>
    <source>
        <strain evidence="3">WM001</strain>
    </source>
</reference>
<feature type="coiled-coil region" evidence="1">
    <location>
        <begin position="93"/>
        <end position="127"/>
    </location>
</feature>
<dbReference type="AlphaFoldDB" id="A0A1R2CC63"/>
<gene>
    <name evidence="3" type="ORF">SteCoe_11887</name>
</gene>
<keyword evidence="4" id="KW-1185">Reference proteome</keyword>